<evidence type="ECO:0000313" key="7">
    <source>
        <dbReference type="Proteomes" id="UP001165363"/>
    </source>
</evidence>
<dbReference type="PROSITE" id="PS51128">
    <property type="entry name" value="ZF_DKSA_2"/>
    <property type="match status" value="1"/>
</dbReference>
<name>A0ABT0RP98_9SPHN</name>
<keyword evidence="3" id="KW-0862">Zinc</keyword>
<evidence type="ECO:0000256" key="4">
    <source>
        <dbReference type="PROSITE-ProRule" id="PRU00510"/>
    </source>
</evidence>
<feature type="zinc finger region" description="dksA C4-type" evidence="4">
    <location>
        <begin position="77"/>
        <end position="101"/>
    </location>
</feature>
<evidence type="ECO:0000256" key="1">
    <source>
        <dbReference type="ARBA" id="ARBA00022723"/>
    </source>
</evidence>
<keyword evidence="1" id="KW-0479">Metal-binding</keyword>
<organism evidence="6 7">
    <name type="scientific">Sphingomonas alba</name>
    <dbReference type="NCBI Taxonomy" id="2908208"/>
    <lineage>
        <taxon>Bacteria</taxon>
        <taxon>Pseudomonadati</taxon>
        <taxon>Pseudomonadota</taxon>
        <taxon>Alphaproteobacteria</taxon>
        <taxon>Sphingomonadales</taxon>
        <taxon>Sphingomonadaceae</taxon>
        <taxon>Sphingomonas</taxon>
    </lineage>
</organism>
<reference evidence="6" key="1">
    <citation type="submission" date="2022-05" db="EMBL/GenBank/DDBJ databases">
        <authorList>
            <person name="Jo J.-H."/>
            <person name="Im W.-T."/>
        </authorList>
    </citation>
    <scope>NUCLEOTIDE SEQUENCE</scope>
    <source>
        <strain evidence="6">SE158</strain>
    </source>
</reference>
<evidence type="ECO:0000313" key="6">
    <source>
        <dbReference type="EMBL" id="MCL6684482.1"/>
    </source>
</evidence>
<evidence type="ECO:0000256" key="3">
    <source>
        <dbReference type="ARBA" id="ARBA00022833"/>
    </source>
</evidence>
<dbReference type="PANTHER" id="PTHR33823">
    <property type="entry name" value="RNA POLYMERASE-BINDING TRANSCRIPTION FACTOR DKSA-RELATED"/>
    <property type="match status" value="1"/>
</dbReference>
<gene>
    <name evidence="6" type="ORF">LZ536_11315</name>
</gene>
<evidence type="ECO:0000256" key="2">
    <source>
        <dbReference type="ARBA" id="ARBA00022771"/>
    </source>
</evidence>
<keyword evidence="2" id="KW-0863">Zinc-finger</keyword>
<dbReference type="SUPFAM" id="SSF57716">
    <property type="entry name" value="Glucocorticoid receptor-like (DNA-binding domain)"/>
    <property type="match status" value="1"/>
</dbReference>
<dbReference type="Pfam" id="PF01258">
    <property type="entry name" value="zf-dskA_traR"/>
    <property type="match status" value="1"/>
</dbReference>
<accession>A0ABT0RP98</accession>
<sequence length="108" mass="11861">MKPDAMSQLESLLVELNSRRARLAADLAEPLSRDSDEAAIEVEDDDALDAERRLVDQEIAAVKQALQRMADGSYGTCIRCRSPISAARLAAKPETSLCIECANQESRR</sequence>
<comment type="caution">
    <text evidence="6">The sequence shown here is derived from an EMBL/GenBank/DDBJ whole genome shotgun (WGS) entry which is preliminary data.</text>
</comment>
<dbReference type="Proteomes" id="UP001165363">
    <property type="component" value="Unassembled WGS sequence"/>
</dbReference>
<proteinExistence type="predicted"/>
<evidence type="ECO:0000259" key="5">
    <source>
        <dbReference type="Pfam" id="PF01258"/>
    </source>
</evidence>
<keyword evidence="7" id="KW-1185">Reference proteome</keyword>
<feature type="domain" description="Zinc finger DksA/TraR C4-type" evidence="5">
    <location>
        <begin position="72"/>
        <end position="104"/>
    </location>
</feature>
<dbReference type="Gene3D" id="1.20.120.910">
    <property type="entry name" value="DksA, coiled-coil domain"/>
    <property type="match status" value="1"/>
</dbReference>
<dbReference type="RefSeq" id="WP_249848889.1">
    <property type="nucleotide sequence ID" value="NZ_JAMGBD010000002.1"/>
</dbReference>
<dbReference type="InterPro" id="IPR000962">
    <property type="entry name" value="Znf_DskA_TraR"/>
</dbReference>
<protein>
    <submittedName>
        <fullName evidence="6">TraR/DksA C4-type zinc finger protein</fullName>
    </submittedName>
</protein>
<dbReference type="EMBL" id="JAMGBD010000002">
    <property type="protein sequence ID" value="MCL6684482.1"/>
    <property type="molecule type" value="Genomic_DNA"/>
</dbReference>